<evidence type="ECO:0000313" key="2">
    <source>
        <dbReference type="EMBL" id="PJE64559.1"/>
    </source>
</evidence>
<dbReference type="AlphaFoldDB" id="A0A2M8KXA4"/>
<dbReference type="Proteomes" id="UP000229098">
    <property type="component" value="Unassembled WGS sequence"/>
</dbReference>
<name>A0A2M8KXA4_9BACT</name>
<reference evidence="3" key="1">
    <citation type="submission" date="2017-09" db="EMBL/GenBank/DDBJ databases">
        <title>Depth-based differentiation of microbial function through sediment-hosted aquifers and enrichment of novel symbionts in the deep terrestrial subsurface.</title>
        <authorList>
            <person name="Probst A.J."/>
            <person name="Ladd B."/>
            <person name="Jarett J.K."/>
            <person name="Geller-Mcgrath D.E."/>
            <person name="Sieber C.M.K."/>
            <person name="Emerson J.B."/>
            <person name="Anantharaman K."/>
            <person name="Thomas B.C."/>
            <person name="Malmstrom R."/>
            <person name="Stieglmeier M."/>
            <person name="Klingl A."/>
            <person name="Woyke T."/>
            <person name="Ryan C.M."/>
            <person name="Banfield J.F."/>
        </authorList>
    </citation>
    <scope>NUCLEOTIDE SEQUENCE [LARGE SCALE GENOMIC DNA]</scope>
</reference>
<dbReference type="PANTHER" id="PTHR37309:SF1">
    <property type="entry name" value="SLR0284 PROTEIN"/>
    <property type="match status" value="1"/>
</dbReference>
<keyword evidence="1" id="KW-0472">Membrane</keyword>
<feature type="transmembrane region" description="Helical" evidence="1">
    <location>
        <begin position="57"/>
        <end position="78"/>
    </location>
</feature>
<dbReference type="EMBL" id="PFEF01000005">
    <property type="protein sequence ID" value="PJE64559.1"/>
    <property type="molecule type" value="Genomic_DNA"/>
</dbReference>
<keyword evidence="1" id="KW-0812">Transmembrane</keyword>
<organism evidence="2 3">
    <name type="scientific">Candidatus Ryanbacteria bacterium CG10_big_fil_rev_8_21_14_0_10_43_42</name>
    <dbReference type="NCBI Taxonomy" id="1974864"/>
    <lineage>
        <taxon>Bacteria</taxon>
        <taxon>Candidatus Ryaniibacteriota</taxon>
    </lineage>
</organism>
<feature type="transmembrane region" description="Helical" evidence="1">
    <location>
        <begin position="30"/>
        <end position="50"/>
    </location>
</feature>
<comment type="caution">
    <text evidence="2">The sequence shown here is derived from an EMBL/GenBank/DDBJ whole genome shotgun (WGS) entry which is preliminary data.</text>
</comment>
<protein>
    <recommendedName>
        <fullName evidence="4">Phage holin family protein</fullName>
    </recommendedName>
</protein>
<dbReference type="Pfam" id="PF04020">
    <property type="entry name" value="Phage_holin_4_2"/>
    <property type="match status" value="1"/>
</dbReference>
<accession>A0A2M8KXA4</accession>
<proteinExistence type="predicted"/>
<feature type="transmembrane region" description="Helical" evidence="1">
    <location>
        <begin position="84"/>
        <end position="105"/>
    </location>
</feature>
<evidence type="ECO:0008006" key="4">
    <source>
        <dbReference type="Google" id="ProtNLM"/>
    </source>
</evidence>
<evidence type="ECO:0000313" key="3">
    <source>
        <dbReference type="Proteomes" id="UP000229098"/>
    </source>
</evidence>
<dbReference type="InterPro" id="IPR007165">
    <property type="entry name" value="Phage_holin_4_2"/>
</dbReference>
<evidence type="ECO:0000256" key="1">
    <source>
        <dbReference type="SAM" id="Phobius"/>
    </source>
</evidence>
<feature type="transmembrane region" description="Helical" evidence="1">
    <location>
        <begin position="7"/>
        <end position="24"/>
    </location>
</feature>
<sequence length="124" mass="13730">MYLFARWFINAFAIMAVAYLLPGIEISGIYIGLIVSLIIGLLNAVIRPILVLLTLPITIITLGFFILVINGLLFWLTASFIDGFTVHGFVPAVIGSLLLSVISWMGNRILLDIKDDGKKDNKMY</sequence>
<dbReference type="PANTHER" id="PTHR37309">
    <property type="entry name" value="SLR0284 PROTEIN"/>
    <property type="match status" value="1"/>
</dbReference>
<keyword evidence="1" id="KW-1133">Transmembrane helix</keyword>
<gene>
    <name evidence="2" type="ORF">COU90_01830</name>
</gene>